<dbReference type="Proteomes" id="UP000570592">
    <property type="component" value="Unassembled WGS sequence"/>
</dbReference>
<dbReference type="GO" id="GO:0004623">
    <property type="term" value="F:phospholipase A2 activity"/>
    <property type="evidence" value="ECO:0007669"/>
    <property type="project" value="TreeGrafter"/>
</dbReference>
<dbReference type="PANTHER" id="PTHR13943">
    <property type="entry name" value="HRAS-LIKE SUPPRESSOR - RELATED"/>
    <property type="match status" value="1"/>
</dbReference>
<feature type="non-terminal residue" evidence="7">
    <location>
        <position position="128"/>
    </location>
</feature>
<reference evidence="7 8" key="1">
    <citation type="submission" date="2019-09" db="EMBL/GenBank/DDBJ databases">
        <title>Bird 10,000 Genomes (B10K) Project - Family phase.</title>
        <authorList>
            <person name="Zhang G."/>
        </authorList>
    </citation>
    <scope>NUCLEOTIDE SEQUENCE [LARGE SCALE GENOMIC DNA]</scope>
    <source>
        <strain evidence="7">B10K-DU-029-51</strain>
    </source>
</reference>
<dbReference type="PANTHER" id="PTHR13943:SF77">
    <property type="entry name" value="LRAT DOMAIN-CONTAINING PROTEIN"/>
    <property type="match status" value="1"/>
</dbReference>
<evidence type="ECO:0000313" key="8">
    <source>
        <dbReference type="Proteomes" id="UP000570592"/>
    </source>
</evidence>
<evidence type="ECO:0000256" key="5">
    <source>
        <dbReference type="SAM" id="MobiDB-lite"/>
    </source>
</evidence>
<keyword evidence="3" id="KW-0378">Hydrolase</keyword>
<dbReference type="GO" id="GO:0008970">
    <property type="term" value="F:phospholipase A1 activity"/>
    <property type="evidence" value="ECO:0007669"/>
    <property type="project" value="TreeGrafter"/>
</dbReference>
<evidence type="ECO:0000313" key="7">
    <source>
        <dbReference type="EMBL" id="NXU21054.1"/>
    </source>
</evidence>
<keyword evidence="8" id="KW-1185">Reference proteome</keyword>
<dbReference type="InterPro" id="IPR051496">
    <property type="entry name" value="H-rev107_PLA/AT"/>
</dbReference>
<protein>
    <submittedName>
        <fullName evidence="7">HRSL1 enzyme</fullName>
    </submittedName>
</protein>
<comment type="caution">
    <text evidence="7">The sequence shown here is derived from an EMBL/GenBank/DDBJ whole genome shotgun (WGS) entry which is preliminary data.</text>
</comment>
<sequence length="128" mass="14602">MGQRNCRPEPGDLIEIDRGVYKHWAVYVGDGYVIHVTKAGTIGSPPLSSRSSSKSNKKGKVKKELLEEVVGDDKWRVNNKYDRSRIPFPVEEIIKYAEESTDTVLPYNFLKKNCEHFVTKVRYGEPVS</sequence>
<accession>A0A7L3IV86</accession>
<keyword evidence="2" id="KW-0808">Transferase</keyword>
<comment type="similarity">
    <text evidence="1">Belongs to the H-rev107 family.</text>
</comment>
<dbReference type="EMBL" id="VZTX01035324">
    <property type="protein sequence ID" value="NXU21054.1"/>
    <property type="molecule type" value="Genomic_DNA"/>
</dbReference>
<dbReference type="InterPro" id="IPR007053">
    <property type="entry name" value="LRAT_dom"/>
</dbReference>
<feature type="domain" description="LRAT" evidence="6">
    <location>
        <begin position="13"/>
        <end position="128"/>
    </location>
</feature>
<feature type="region of interest" description="Disordered" evidence="5">
    <location>
        <begin position="39"/>
        <end position="61"/>
    </location>
</feature>
<evidence type="ECO:0000256" key="4">
    <source>
        <dbReference type="ARBA" id="ARBA00023098"/>
    </source>
</evidence>
<evidence type="ECO:0000256" key="1">
    <source>
        <dbReference type="ARBA" id="ARBA00007824"/>
    </source>
</evidence>
<organism evidence="7 8">
    <name type="scientific">Pardalotus punctatus</name>
    <name type="common">spotted pardalote</name>
    <dbReference type="NCBI Taxonomy" id="254575"/>
    <lineage>
        <taxon>Eukaryota</taxon>
        <taxon>Metazoa</taxon>
        <taxon>Chordata</taxon>
        <taxon>Craniata</taxon>
        <taxon>Vertebrata</taxon>
        <taxon>Euteleostomi</taxon>
        <taxon>Archelosauria</taxon>
        <taxon>Archosauria</taxon>
        <taxon>Dinosauria</taxon>
        <taxon>Saurischia</taxon>
        <taxon>Theropoda</taxon>
        <taxon>Coelurosauria</taxon>
        <taxon>Aves</taxon>
        <taxon>Neognathae</taxon>
        <taxon>Neoaves</taxon>
        <taxon>Telluraves</taxon>
        <taxon>Australaves</taxon>
        <taxon>Passeriformes</taxon>
        <taxon>Meliphagoidea</taxon>
        <taxon>Pardalotidae</taxon>
        <taxon>Pardalotus</taxon>
    </lineage>
</organism>
<dbReference type="PROSITE" id="PS51934">
    <property type="entry name" value="LRAT"/>
    <property type="match status" value="1"/>
</dbReference>
<dbReference type="Pfam" id="PF04970">
    <property type="entry name" value="LRAT"/>
    <property type="match status" value="1"/>
</dbReference>
<feature type="non-terminal residue" evidence="7">
    <location>
        <position position="1"/>
    </location>
</feature>
<name>A0A7L3IV86_9PASS</name>
<dbReference type="GO" id="GO:0005737">
    <property type="term" value="C:cytoplasm"/>
    <property type="evidence" value="ECO:0007669"/>
    <property type="project" value="TreeGrafter"/>
</dbReference>
<dbReference type="AlphaFoldDB" id="A0A7L3IV86"/>
<keyword evidence="4" id="KW-0443">Lipid metabolism</keyword>
<proteinExistence type="inferred from homology"/>
<dbReference type="GO" id="GO:0016410">
    <property type="term" value="F:N-acyltransferase activity"/>
    <property type="evidence" value="ECO:0007669"/>
    <property type="project" value="TreeGrafter"/>
</dbReference>
<evidence type="ECO:0000259" key="6">
    <source>
        <dbReference type="PROSITE" id="PS51934"/>
    </source>
</evidence>
<dbReference type="GO" id="GO:0070292">
    <property type="term" value="P:N-acylphosphatidylethanolamine metabolic process"/>
    <property type="evidence" value="ECO:0007669"/>
    <property type="project" value="TreeGrafter"/>
</dbReference>
<evidence type="ECO:0000256" key="2">
    <source>
        <dbReference type="ARBA" id="ARBA00022679"/>
    </source>
</evidence>
<gene>
    <name evidence="7" type="primary">Hrasls</name>
    <name evidence="7" type="ORF">PARPUN_R08296</name>
</gene>
<feature type="compositionally biased region" description="Low complexity" evidence="5">
    <location>
        <begin position="43"/>
        <end position="54"/>
    </location>
</feature>
<dbReference type="Gene3D" id="3.90.1720.10">
    <property type="entry name" value="endopeptidase domain like (from Nostoc punctiforme)"/>
    <property type="match status" value="1"/>
</dbReference>
<evidence type="ECO:0000256" key="3">
    <source>
        <dbReference type="ARBA" id="ARBA00022801"/>
    </source>
</evidence>